<evidence type="ECO:0000313" key="5">
    <source>
        <dbReference type="Proteomes" id="UP000611723"/>
    </source>
</evidence>
<gene>
    <name evidence="4" type="ORF">JKA74_02610</name>
</gene>
<dbReference type="Pfam" id="PF02581">
    <property type="entry name" value="TMP-TENI"/>
    <property type="match status" value="1"/>
</dbReference>
<dbReference type="EMBL" id="JAEQBW010000001">
    <property type="protein sequence ID" value="MBK6263916.1"/>
    <property type="molecule type" value="Genomic_DNA"/>
</dbReference>
<dbReference type="SUPFAM" id="SSF51391">
    <property type="entry name" value="Thiamin phosphate synthase"/>
    <property type="match status" value="1"/>
</dbReference>
<dbReference type="InterPro" id="IPR022998">
    <property type="entry name" value="ThiamineP_synth_TenI"/>
</dbReference>
<dbReference type="GO" id="GO:0005737">
    <property type="term" value="C:cytoplasm"/>
    <property type="evidence" value="ECO:0007669"/>
    <property type="project" value="TreeGrafter"/>
</dbReference>
<dbReference type="GO" id="GO:0009228">
    <property type="term" value="P:thiamine biosynthetic process"/>
    <property type="evidence" value="ECO:0007669"/>
    <property type="project" value="UniProtKB-KW"/>
</dbReference>
<name>A0A934WVX4_9BACT</name>
<sequence>MAAKRNISSGVYLVIDPSMEEGLLLKKLKAVLPEEIAAVQIWDNFHKGQNIQDLIEKICAICYLHNIPVLINNQWELLLNTSLDGVHFDVIPENYNEIKQTIKREFISGVTINNDLTVVKLAEMYQMDYLSFCSVFPSVTSNSCELVSFDTIKATRKLTSMPVFLAGGIRPDNIHQLKDLPFEGVAVVSGIMSSTDPAGAVKNYITQLKANKK</sequence>
<comment type="pathway">
    <text evidence="1">Cofactor biosynthesis; thiamine diphosphate biosynthesis.</text>
</comment>
<evidence type="ECO:0000313" key="4">
    <source>
        <dbReference type="EMBL" id="MBK6263916.1"/>
    </source>
</evidence>
<evidence type="ECO:0000256" key="1">
    <source>
        <dbReference type="ARBA" id="ARBA00004948"/>
    </source>
</evidence>
<keyword evidence="2" id="KW-0784">Thiamine biosynthesis</keyword>
<comment type="caution">
    <text evidence="4">The sequence shown here is derived from an EMBL/GenBank/DDBJ whole genome shotgun (WGS) entry which is preliminary data.</text>
</comment>
<dbReference type="PANTHER" id="PTHR20857">
    <property type="entry name" value="THIAMINE-PHOSPHATE PYROPHOSPHORYLASE"/>
    <property type="match status" value="1"/>
</dbReference>
<dbReference type="GO" id="GO:0004789">
    <property type="term" value="F:thiamine-phosphate diphosphorylase activity"/>
    <property type="evidence" value="ECO:0007669"/>
    <property type="project" value="TreeGrafter"/>
</dbReference>
<accession>A0A934WVX4</accession>
<dbReference type="Gene3D" id="3.20.20.70">
    <property type="entry name" value="Aldolase class I"/>
    <property type="match status" value="1"/>
</dbReference>
<protein>
    <submittedName>
        <fullName evidence="4">Thiamine phosphate synthase</fullName>
    </submittedName>
</protein>
<dbReference type="RefSeq" id="WP_201429600.1">
    <property type="nucleotide sequence ID" value="NZ_JAEQBW010000001.1"/>
</dbReference>
<dbReference type="Proteomes" id="UP000611723">
    <property type="component" value="Unassembled WGS sequence"/>
</dbReference>
<feature type="domain" description="Thiamine phosphate synthase/TenI" evidence="3">
    <location>
        <begin position="11"/>
        <end position="191"/>
    </location>
</feature>
<organism evidence="4 5">
    <name type="scientific">Marivirga aurantiaca</name>
    <dbReference type="NCBI Taxonomy" id="2802615"/>
    <lineage>
        <taxon>Bacteria</taxon>
        <taxon>Pseudomonadati</taxon>
        <taxon>Bacteroidota</taxon>
        <taxon>Cytophagia</taxon>
        <taxon>Cytophagales</taxon>
        <taxon>Marivirgaceae</taxon>
        <taxon>Marivirga</taxon>
    </lineage>
</organism>
<keyword evidence="5" id="KW-1185">Reference proteome</keyword>
<proteinExistence type="predicted"/>
<dbReference type="PANTHER" id="PTHR20857:SF15">
    <property type="entry name" value="THIAMINE-PHOSPHATE SYNTHASE"/>
    <property type="match status" value="1"/>
</dbReference>
<evidence type="ECO:0000256" key="2">
    <source>
        <dbReference type="ARBA" id="ARBA00022977"/>
    </source>
</evidence>
<dbReference type="CDD" id="cd00564">
    <property type="entry name" value="TMP_TenI"/>
    <property type="match status" value="1"/>
</dbReference>
<reference evidence="4" key="1">
    <citation type="submission" date="2021-01" db="EMBL/GenBank/DDBJ databases">
        <title>Marivirga aurantiaca sp. nov., isolated from intertidal surface sediments.</title>
        <authorList>
            <person name="Zhang M."/>
        </authorList>
    </citation>
    <scope>NUCLEOTIDE SEQUENCE</scope>
    <source>
        <strain evidence="4">S37H4</strain>
    </source>
</reference>
<evidence type="ECO:0000259" key="3">
    <source>
        <dbReference type="Pfam" id="PF02581"/>
    </source>
</evidence>
<dbReference type="InterPro" id="IPR036206">
    <property type="entry name" value="ThiamineP_synth_sf"/>
</dbReference>
<dbReference type="InterPro" id="IPR013785">
    <property type="entry name" value="Aldolase_TIM"/>
</dbReference>
<dbReference type="AlphaFoldDB" id="A0A934WVX4"/>